<evidence type="ECO:0000313" key="2">
    <source>
        <dbReference type="Proteomes" id="UP000286715"/>
    </source>
</evidence>
<gene>
    <name evidence="1" type="ORF">JCM31826_21370</name>
</gene>
<accession>A0A401XNS9</accession>
<dbReference type="AlphaFoldDB" id="A0A401XNS9"/>
<dbReference type="EMBL" id="BHZE01000030">
    <property type="protein sequence ID" value="GCD78655.1"/>
    <property type="molecule type" value="Genomic_DNA"/>
</dbReference>
<keyword evidence="2" id="KW-1185">Reference proteome</keyword>
<evidence type="ECO:0000313" key="1">
    <source>
        <dbReference type="EMBL" id="GCD78655.1"/>
    </source>
</evidence>
<dbReference type="RefSeq" id="WP_124398709.1">
    <property type="nucleotide sequence ID" value="NZ_BHZE01000030.1"/>
</dbReference>
<evidence type="ECO:0008006" key="3">
    <source>
        <dbReference type="Google" id="ProtNLM"/>
    </source>
</evidence>
<organism evidence="1 2">
    <name type="scientific">Thermaurantimonas aggregans</name>
    <dbReference type="NCBI Taxonomy" id="2173829"/>
    <lineage>
        <taxon>Bacteria</taxon>
        <taxon>Pseudomonadati</taxon>
        <taxon>Bacteroidota</taxon>
        <taxon>Flavobacteriia</taxon>
        <taxon>Flavobacteriales</taxon>
        <taxon>Schleiferiaceae</taxon>
        <taxon>Thermaurantimonas</taxon>
    </lineage>
</organism>
<dbReference type="OrthoDB" id="5599486at2"/>
<comment type="caution">
    <text evidence="1">The sequence shown here is derived from an EMBL/GenBank/DDBJ whole genome shotgun (WGS) entry which is preliminary data.</text>
</comment>
<protein>
    <recommendedName>
        <fullName evidence="3">T9SS C-terminal target domain-containing protein</fullName>
    </recommendedName>
</protein>
<sequence length="295" mass="34150">MPVLQFKNVLIQIFLTFTALTGLSQRVELEPVCKLPKALNENSGMVAWGDTLLWLINDSGNDPILYAINTRCVIVKKIWVKGAENIDWEELAEDQEGNIFIGDIGNNSNKRETLAIYKISKRDLIQFPDSVQPIETICFFYGNQPHFTPEKSKRYFDAEALFYYNNSLILVTKNRTDPFDGKAYVYRIPIEEGNHRLFPDDSLFTGLGLMELHWIAGADRLSEDKILLLGYDKLFLTTIKEFKKIKSIDLGMWKQFESIALGEKFLYISNEKNKKNKPFLYRIPIKDLEKLFDKI</sequence>
<dbReference type="Proteomes" id="UP000286715">
    <property type="component" value="Unassembled WGS sequence"/>
</dbReference>
<reference evidence="1 2" key="1">
    <citation type="submission" date="2018-11" db="EMBL/GenBank/DDBJ databases">
        <title>Schleiferia aggregans sp. nov., a moderately thermophilic heterotrophic bacterium isolated from microbial mats at a terrestrial hot spring.</title>
        <authorList>
            <person name="Iino T."/>
            <person name="Ohkuma M."/>
            <person name="Haruta S."/>
        </authorList>
    </citation>
    <scope>NUCLEOTIDE SEQUENCE [LARGE SCALE GENOMIC DNA]</scope>
    <source>
        <strain evidence="1 2">LA</strain>
    </source>
</reference>
<proteinExistence type="predicted"/>
<name>A0A401XNS9_9FLAO</name>